<name>A0A9W6XNI2_9STRA</name>
<organism evidence="1 2">
    <name type="scientific">Phytophthora fragariaefolia</name>
    <dbReference type="NCBI Taxonomy" id="1490495"/>
    <lineage>
        <taxon>Eukaryota</taxon>
        <taxon>Sar</taxon>
        <taxon>Stramenopiles</taxon>
        <taxon>Oomycota</taxon>
        <taxon>Peronosporomycetes</taxon>
        <taxon>Peronosporales</taxon>
        <taxon>Peronosporaceae</taxon>
        <taxon>Phytophthora</taxon>
    </lineage>
</organism>
<dbReference type="InterPro" id="IPR052050">
    <property type="entry name" value="SecEffector_AnkRepeat"/>
</dbReference>
<comment type="caution">
    <text evidence="1">The sequence shown here is derived from an EMBL/GenBank/DDBJ whole genome shotgun (WGS) entry which is preliminary data.</text>
</comment>
<dbReference type="InterPro" id="IPR002110">
    <property type="entry name" value="Ankyrin_rpt"/>
</dbReference>
<dbReference type="Pfam" id="PF13637">
    <property type="entry name" value="Ank_4"/>
    <property type="match status" value="2"/>
</dbReference>
<dbReference type="AlphaFoldDB" id="A0A9W6XNI2"/>
<dbReference type="Gene3D" id="1.25.40.20">
    <property type="entry name" value="Ankyrin repeat-containing domain"/>
    <property type="match status" value="2"/>
</dbReference>
<dbReference type="PANTHER" id="PTHR46586:SF3">
    <property type="entry name" value="ANKYRIN REPEAT-CONTAINING PROTEIN"/>
    <property type="match status" value="1"/>
</dbReference>
<dbReference type="PANTHER" id="PTHR46586">
    <property type="entry name" value="ANKYRIN REPEAT-CONTAINING PROTEIN"/>
    <property type="match status" value="1"/>
</dbReference>
<reference evidence="1" key="1">
    <citation type="submission" date="2023-04" db="EMBL/GenBank/DDBJ databases">
        <title>Phytophthora fragariaefolia NBRC 109709.</title>
        <authorList>
            <person name="Ichikawa N."/>
            <person name="Sato H."/>
            <person name="Tonouchi N."/>
        </authorList>
    </citation>
    <scope>NUCLEOTIDE SEQUENCE</scope>
    <source>
        <strain evidence="1">NBRC 109709</strain>
    </source>
</reference>
<dbReference type="EMBL" id="BSXT01001392">
    <property type="protein sequence ID" value="GMF42027.1"/>
    <property type="molecule type" value="Genomic_DNA"/>
</dbReference>
<protein>
    <submittedName>
        <fullName evidence="1">Unnamed protein product</fullName>
    </submittedName>
</protein>
<dbReference type="InterPro" id="IPR036770">
    <property type="entry name" value="Ankyrin_rpt-contain_sf"/>
</dbReference>
<gene>
    <name evidence="1" type="ORF">Pfra01_001357400</name>
</gene>
<dbReference type="OrthoDB" id="88801at2759"/>
<evidence type="ECO:0000313" key="1">
    <source>
        <dbReference type="EMBL" id="GMF42027.1"/>
    </source>
</evidence>
<keyword evidence="2" id="KW-1185">Reference proteome</keyword>
<proteinExistence type="predicted"/>
<evidence type="ECO:0000313" key="2">
    <source>
        <dbReference type="Proteomes" id="UP001165121"/>
    </source>
</evidence>
<dbReference type="Proteomes" id="UP001165121">
    <property type="component" value="Unassembled WGS sequence"/>
</dbReference>
<accession>A0A9W6XNI2</accession>
<dbReference type="SUPFAM" id="SSF48403">
    <property type="entry name" value="Ankyrin repeat"/>
    <property type="match status" value="1"/>
</dbReference>
<sequence>MIFSEAPHLCEGVPVLTVAGVVSRECLAKHNVDALPYVVQKIDGFLDTISGPGAMMRACNQGFSVRILAYIASRDTTFNWKDAAVSAAEGGHVHALEWLSTNYAGYCEWGTKVMDAAARYGHLKAVQWLHECRQEGCATDAMDWAIRRGDVSMAKWLQANRTEGCSDFAMNYAAIGGHLDVLQWLTKNRIEGRPGLALRTAAQHGHLNVVQWLYTDARRQRLALDDAKRFNHTAVAAWLHQQQSQSRRLHKVLVDGMKWICHSLQMPAAAKADDIRTQKTTIYTVQ</sequence>